<comment type="caution">
    <text evidence="1">The sequence shown here is derived from an EMBL/GenBank/DDBJ whole genome shotgun (WGS) entry which is preliminary data.</text>
</comment>
<sequence length="102" mass="11778">MYRVYFIYPKDSKRFDENGLRPWVDWVLARLGSDCLGGGCGHADFVDTQPVFGTNFRALAYFDFSDRLFAFDTFNKNDFVAILDKMLDFTDKPPIIQGVFVD</sequence>
<reference evidence="1" key="2">
    <citation type="journal article" date="2021" name="PeerJ">
        <title>Extensive microbial diversity within the chicken gut microbiome revealed by metagenomics and culture.</title>
        <authorList>
            <person name="Gilroy R."/>
            <person name="Ravi A."/>
            <person name="Getino M."/>
            <person name="Pursley I."/>
            <person name="Horton D.L."/>
            <person name="Alikhan N.F."/>
            <person name="Baker D."/>
            <person name="Gharbi K."/>
            <person name="Hall N."/>
            <person name="Watson M."/>
            <person name="Adriaenssens E.M."/>
            <person name="Foster-Nyarko E."/>
            <person name="Jarju S."/>
            <person name="Secka A."/>
            <person name="Antonio M."/>
            <person name="Oren A."/>
            <person name="Chaudhuri R.R."/>
            <person name="La Ragione R."/>
            <person name="Hildebrand F."/>
            <person name="Pallen M.J."/>
        </authorList>
    </citation>
    <scope>NUCLEOTIDE SEQUENCE</scope>
    <source>
        <strain evidence="1">ChiHjej10B9-9673</strain>
    </source>
</reference>
<evidence type="ECO:0000313" key="1">
    <source>
        <dbReference type="EMBL" id="HIS66545.1"/>
    </source>
</evidence>
<dbReference type="AlphaFoldDB" id="A0A9D1FCQ2"/>
<accession>A0A9D1FCQ2</accession>
<dbReference type="EMBL" id="DVJK01000087">
    <property type="protein sequence ID" value="HIS66545.1"/>
    <property type="molecule type" value="Genomic_DNA"/>
</dbReference>
<protein>
    <submittedName>
        <fullName evidence="1">Uncharacterized protein</fullName>
    </submittedName>
</protein>
<organism evidence="1 2">
    <name type="scientific">Candidatus Scatomorpha merdipullorum</name>
    <dbReference type="NCBI Taxonomy" id="2840927"/>
    <lineage>
        <taxon>Bacteria</taxon>
        <taxon>Bacillati</taxon>
        <taxon>Bacillota</taxon>
        <taxon>Clostridia</taxon>
        <taxon>Eubacteriales</taxon>
        <taxon>Candidatus Scatomorpha</taxon>
    </lineage>
</organism>
<proteinExistence type="predicted"/>
<gene>
    <name evidence="1" type="ORF">IAC18_03165</name>
</gene>
<evidence type="ECO:0000313" key="2">
    <source>
        <dbReference type="Proteomes" id="UP000824001"/>
    </source>
</evidence>
<name>A0A9D1FCQ2_9FIRM</name>
<dbReference type="Proteomes" id="UP000824001">
    <property type="component" value="Unassembled WGS sequence"/>
</dbReference>
<reference evidence="1" key="1">
    <citation type="submission" date="2020-10" db="EMBL/GenBank/DDBJ databases">
        <authorList>
            <person name="Gilroy R."/>
        </authorList>
    </citation>
    <scope>NUCLEOTIDE SEQUENCE</scope>
    <source>
        <strain evidence="1">ChiHjej10B9-9673</strain>
    </source>
</reference>